<gene>
    <name evidence="1" type="ORF">AB4875_08075</name>
</gene>
<keyword evidence="2" id="KW-1185">Reference proteome</keyword>
<evidence type="ECO:0000313" key="1">
    <source>
        <dbReference type="EMBL" id="MEX1665445.1"/>
    </source>
</evidence>
<dbReference type="EMBL" id="JBFRYB010000001">
    <property type="protein sequence ID" value="MEX1665445.1"/>
    <property type="molecule type" value="Genomic_DNA"/>
</dbReference>
<name>A0ABV3TV19_9GAMM</name>
<reference evidence="1 2" key="1">
    <citation type="journal article" date="2011" name="Int. J. Syst. Evol. Microbiol.">
        <title>Zhongshania antarctica gen. nov., sp. nov. and Zhongshania guokunii sp. nov., gammaproteobacteria respectively isolated from coastal attached (fast) ice and surface seawater of the Antarctic.</title>
        <authorList>
            <person name="Li H.J."/>
            <person name="Zhang X.Y."/>
            <person name="Chen C.X."/>
            <person name="Zhang Y.J."/>
            <person name="Gao Z.M."/>
            <person name="Yu Y."/>
            <person name="Chen X.L."/>
            <person name="Chen B."/>
            <person name="Zhang Y.Z."/>
        </authorList>
    </citation>
    <scope>NUCLEOTIDE SEQUENCE [LARGE SCALE GENOMIC DNA]</scope>
    <source>
        <strain evidence="1 2">R06B22</strain>
    </source>
</reference>
<proteinExistence type="predicted"/>
<dbReference type="RefSeq" id="WP_368375548.1">
    <property type="nucleotide sequence ID" value="NZ_JBFRYB010000001.1"/>
</dbReference>
<accession>A0ABV3TV19</accession>
<comment type="caution">
    <text evidence="1">The sequence shown here is derived from an EMBL/GenBank/DDBJ whole genome shotgun (WGS) entry which is preliminary data.</text>
</comment>
<dbReference type="Proteomes" id="UP001557484">
    <property type="component" value="Unassembled WGS sequence"/>
</dbReference>
<evidence type="ECO:0000313" key="2">
    <source>
        <dbReference type="Proteomes" id="UP001557484"/>
    </source>
</evidence>
<protein>
    <submittedName>
        <fullName evidence="1">Uncharacterized protein</fullName>
    </submittedName>
</protein>
<sequence>MRWIIVSFLLILGFYTALCISKSGEVLEVIAGEVQKCDTLGGATMEGVSHATIKTENGRYIISSLKNCIPATSTEIYLKRGALYFNTVYASE</sequence>
<organism evidence="1 2">
    <name type="scientific">Zhongshania arctica</name>
    <dbReference type="NCBI Taxonomy" id="3238302"/>
    <lineage>
        <taxon>Bacteria</taxon>
        <taxon>Pseudomonadati</taxon>
        <taxon>Pseudomonadota</taxon>
        <taxon>Gammaproteobacteria</taxon>
        <taxon>Cellvibrionales</taxon>
        <taxon>Spongiibacteraceae</taxon>
        <taxon>Zhongshania</taxon>
    </lineage>
</organism>